<proteinExistence type="predicted"/>
<comment type="caution">
    <text evidence="2">The sequence shown here is derived from an EMBL/GenBank/DDBJ whole genome shotgun (WGS) entry which is preliminary data.</text>
</comment>
<feature type="domain" description="VOC" evidence="1">
    <location>
        <begin position="5"/>
        <end position="124"/>
    </location>
</feature>
<evidence type="ECO:0000313" key="3">
    <source>
        <dbReference type="Proteomes" id="UP000641646"/>
    </source>
</evidence>
<protein>
    <submittedName>
        <fullName evidence="2">VOC family protein</fullName>
    </submittedName>
</protein>
<sequence>MNLIRFEHINLSCKDIDAAKNFYQTVFPNWYVRAEGVNDGSRWMHLGNNQFYLALNDTPNEERVHHIYENIGINHVGFVIDDGDAMKALLEKHGIEYYTMTALETKHRIYVTDPDGNEIELVEYNQDYQLK</sequence>
<evidence type="ECO:0000313" key="2">
    <source>
        <dbReference type="EMBL" id="MBD2186120.1"/>
    </source>
</evidence>
<dbReference type="InterPro" id="IPR037523">
    <property type="entry name" value="VOC_core"/>
</dbReference>
<evidence type="ECO:0000259" key="1">
    <source>
        <dbReference type="PROSITE" id="PS51819"/>
    </source>
</evidence>
<dbReference type="AlphaFoldDB" id="A0A926VLT5"/>
<gene>
    <name evidence="2" type="ORF">H6G03_34530</name>
</gene>
<reference evidence="2" key="1">
    <citation type="journal article" date="2015" name="ISME J.">
        <title>Draft Genome Sequence of Streptomyces incarnatus NRRL8089, which Produces the Nucleoside Antibiotic Sinefungin.</title>
        <authorList>
            <person name="Oshima K."/>
            <person name="Hattori M."/>
            <person name="Shimizu H."/>
            <person name="Fukuda K."/>
            <person name="Nemoto M."/>
            <person name="Inagaki K."/>
            <person name="Tamura T."/>
        </authorList>
    </citation>
    <scope>NUCLEOTIDE SEQUENCE</scope>
    <source>
        <strain evidence="2">FACHB-1375</strain>
    </source>
</reference>
<organism evidence="2 3">
    <name type="scientific">Aerosakkonema funiforme FACHB-1375</name>
    <dbReference type="NCBI Taxonomy" id="2949571"/>
    <lineage>
        <taxon>Bacteria</taxon>
        <taxon>Bacillati</taxon>
        <taxon>Cyanobacteriota</taxon>
        <taxon>Cyanophyceae</taxon>
        <taxon>Oscillatoriophycideae</taxon>
        <taxon>Aerosakkonematales</taxon>
        <taxon>Aerosakkonemataceae</taxon>
        <taxon>Aerosakkonema</taxon>
    </lineage>
</organism>
<name>A0A926VLT5_9CYAN</name>
<reference evidence="2" key="2">
    <citation type="submission" date="2020-08" db="EMBL/GenBank/DDBJ databases">
        <authorList>
            <person name="Chen M."/>
            <person name="Teng W."/>
            <person name="Zhao L."/>
            <person name="Hu C."/>
            <person name="Zhou Y."/>
            <person name="Han B."/>
            <person name="Song L."/>
            <person name="Shu W."/>
        </authorList>
    </citation>
    <scope>NUCLEOTIDE SEQUENCE</scope>
    <source>
        <strain evidence="2">FACHB-1375</strain>
    </source>
</reference>
<dbReference type="InterPro" id="IPR029068">
    <property type="entry name" value="Glyas_Bleomycin-R_OHBP_Dase"/>
</dbReference>
<dbReference type="EMBL" id="JACJPW010000167">
    <property type="protein sequence ID" value="MBD2186120.1"/>
    <property type="molecule type" value="Genomic_DNA"/>
</dbReference>
<dbReference type="Proteomes" id="UP000641646">
    <property type="component" value="Unassembled WGS sequence"/>
</dbReference>
<accession>A0A926VLT5</accession>
<keyword evidence="3" id="KW-1185">Reference proteome</keyword>
<dbReference type="Pfam" id="PF00903">
    <property type="entry name" value="Glyoxalase"/>
    <property type="match status" value="1"/>
</dbReference>
<dbReference type="RefSeq" id="WP_190475123.1">
    <property type="nucleotide sequence ID" value="NZ_JACJPW010000167.1"/>
</dbReference>
<dbReference type="Gene3D" id="3.10.180.10">
    <property type="entry name" value="2,3-Dihydroxybiphenyl 1,2-Dioxygenase, domain 1"/>
    <property type="match status" value="1"/>
</dbReference>
<dbReference type="InterPro" id="IPR050383">
    <property type="entry name" value="GlyoxalaseI/FosfomycinResist"/>
</dbReference>
<dbReference type="SUPFAM" id="SSF54593">
    <property type="entry name" value="Glyoxalase/Bleomycin resistance protein/Dihydroxybiphenyl dioxygenase"/>
    <property type="match status" value="1"/>
</dbReference>
<dbReference type="PANTHER" id="PTHR21366">
    <property type="entry name" value="GLYOXALASE FAMILY PROTEIN"/>
    <property type="match status" value="1"/>
</dbReference>
<dbReference type="PROSITE" id="PS51819">
    <property type="entry name" value="VOC"/>
    <property type="match status" value="1"/>
</dbReference>
<dbReference type="InterPro" id="IPR004360">
    <property type="entry name" value="Glyas_Fos-R_dOase_dom"/>
</dbReference>